<dbReference type="PANTHER" id="PTHR18804:SF16">
    <property type="entry name" value="RIBOSOMAL PROTEIN"/>
    <property type="match status" value="1"/>
</dbReference>
<keyword evidence="2 4" id="KW-0689">Ribosomal protein</keyword>
<evidence type="ECO:0000256" key="2">
    <source>
        <dbReference type="ARBA" id="ARBA00022980"/>
    </source>
</evidence>
<evidence type="ECO:0000313" key="5">
    <source>
        <dbReference type="EMBL" id="KAG0645501.1"/>
    </source>
</evidence>
<dbReference type="GO" id="GO:1990904">
    <property type="term" value="C:ribonucleoprotein complex"/>
    <property type="evidence" value="ECO:0007669"/>
    <property type="project" value="UniProtKB-KW"/>
</dbReference>
<evidence type="ECO:0000256" key="4">
    <source>
        <dbReference type="RuleBase" id="RU000570"/>
    </source>
</evidence>
<comment type="similarity">
    <text evidence="1 4">Belongs to the bacterial ribosomal protein bL36 family.</text>
</comment>
<evidence type="ECO:0000256" key="1">
    <source>
        <dbReference type="ARBA" id="ARBA00007645"/>
    </source>
</evidence>
<dbReference type="EMBL" id="VNKQ01000018">
    <property type="protein sequence ID" value="KAG0645501.1"/>
    <property type="molecule type" value="Genomic_DNA"/>
</dbReference>
<dbReference type="GO" id="GO:0005840">
    <property type="term" value="C:ribosome"/>
    <property type="evidence" value="ECO:0007669"/>
    <property type="project" value="UniProtKB-KW"/>
</dbReference>
<gene>
    <name evidence="5" type="ORF">D0Z07_8730</name>
</gene>
<dbReference type="NCBIfam" id="TIGR01022">
    <property type="entry name" value="rpmJ_bact"/>
    <property type="match status" value="1"/>
</dbReference>
<dbReference type="SUPFAM" id="SSF57840">
    <property type="entry name" value="Ribosomal protein L36"/>
    <property type="match status" value="1"/>
</dbReference>
<dbReference type="GO" id="GO:0003735">
    <property type="term" value="F:structural constituent of ribosome"/>
    <property type="evidence" value="ECO:0007669"/>
    <property type="project" value="InterPro"/>
</dbReference>
<dbReference type="AlphaFoldDB" id="A0A9P6VD97"/>
<organism evidence="5 6">
    <name type="scientific">Hyphodiscus hymeniophilus</name>
    <dbReference type="NCBI Taxonomy" id="353542"/>
    <lineage>
        <taxon>Eukaryota</taxon>
        <taxon>Fungi</taxon>
        <taxon>Dikarya</taxon>
        <taxon>Ascomycota</taxon>
        <taxon>Pezizomycotina</taxon>
        <taxon>Leotiomycetes</taxon>
        <taxon>Helotiales</taxon>
        <taxon>Hyphodiscaceae</taxon>
        <taxon>Hyphodiscus</taxon>
    </lineage>
</organism>
<evidence type="ECO:0000256" key="3">
    <source>
        <dbReference type="ARBA" id="ARBA00023274"/>
    </source>
</evidence>
<proteinExistence type="inferred from homology"/>
<dbReference type="InterPro" id="IPR000473">
    <property type="entry name" value="Ribosomal_bL36"/>
</dbReference>
<dbReference type="PANTHER" id="PTHR18804">
    <property type="entry name" value="RIBOSOMAL PROTEIN"/>
    <property type="match status" value="1"/>
</dbReference>
<name>A0A9P6VD97_9HELO</name>
<dbReference type="InterPro" id="IPR035977">
    <property type="entry name" value="Ribosomal_bL36_sp"/>
</dbReference>
<reference evidence="5" key="1">
    <citation type="submission" date="2019-07" db="EMBL/GenBank/DDBJ databases">
        <title>Hyphodiscus hymeniophilus genome sequencing and assembly.</title>
        <authorList>
            <person name="Kramer G."/>
            <person name="Nodwell J."/>
        </authorList>
    </citation>
    <scope>NUCLEOTIDE SEQUENCE</scope>
    <source>
        <strain evidence="5">ATCC 34498</strain>
    </source>
</reference>
<dbReference type="InterPro" id="IPR052010">
    <property type="entry name" value="Ribosomal_LSU_bL36"/>
</dbReference>
<protein>
    <recommendedName>
        <fullName evidence="4">Ribosomal protein</fullName>
    </recommendedName>
</protein>
<dbReference type="OrthoDB" id="10265903at2759"/>
<evidence type="ECO:0000313" key="6">
    <source>
        <dbReference type="Proteomes" id="UP000785200"/>
    </source>
</evidence>
<dbReference type="HAMAP" id="MF_00251">
    <property type="entry name" value="Ribosomal_bL36"/>
    <property type="match status" value="1"/>
</dbReference>
<comment type="caution">
    <text evidence="5">The sequence shown here is derived from an EMBL/GenBank/DDBJ whole genome shotgun (WGS) entry which is preliminary data.</text>
</comment>
<keyword evidence="6" id="KW-1185">Reference proteome</keyword>
<dbReference type="Proteomes" id="UP000785200">
    <property type="component" value="Unassembled WGS sequence"/>
</dbReference>
<dbReference type="GO" id="GO:0006412">
    <property type="term" value="P:translation"/>
    <property type="evidence" value="ECO:0007669"/>
    <property type="project" value="InterPro"/>
</dbReference>
<dbReference type="Pfam" id="PF00444">
    <property type="entry name" value="Ribosomal_L36"/>
    <property type="match status" value="1"/>
</dbReference>
<keyword evidence="3 4" id="KW-0687">Ribonucleoprotein</keyword>
<accession>A0A9P6VD97</accession>
<sequence>MIPSTSLLRTARVLLPSIIRSTTSRTVTSSRCLSSITTQCQILQRPTLRIQCRAHNGIGYMMGANVQMLANGVTVTGQSRGMKTMSSVKKRCEGCKAVRRKGGNKNGKGRVYIICSLNPKHKARQGK</sequence>